<accession>A0A318YUP5</accession>
<organism evidence="2 3">
    <name type="scientific">Aspergillus neoniger (strain CBS 115656)</name>
    <dbReference type="NCBI Taxonomy" id="1448310"/>
    <lineage>
        <taxon>Eukaryota</taxon>
        <taxon>Fungi</taxon>
        <taxon>Dikarya</taxon>
        <taxon>Ascomycota</taxon>
        <taxon>Pezizomycotina</taxon>
        <taxon>Eurotiomycetes</taxon>
        <taxon>Eurotiomycetidae</taxon>
        <taxon>Eurotiales</taxon>
        <taxon>Aspergillaceae</taxon>
        <taxon>Aspergillus</taxon>
        <taxon>Aspergillus subgen. Circumdati</taxon>
    </lineage>
</organism>
<evidence type="ECO:0000256" key="1">
    <source>
        <dbReference type="SAM" id="Phobius"/>
    </source>
</evidence>
<proteinExistence type="predicted"/>
<keyword evidence="1" id="KW-0472">Membrane</keyword>
<name>A0A318YUP5_ASPNB</name>
<dbReference type="Proteomes" id="UP000247647">
    <property type="component" value="Unassembled WGS sequence"/>
</dbReference>
<evidence type="ECO:0000313" key="3">
    <source>
        <dbReference type="Proteomes" id="UP000247647"/>
    </source>
</evidence>
<keyword evidence="1" id="KW-0812">Transmembrane</keyword>
<protein>
    <submittedName>
        <fullName evidence="2">Uncharacterized protein</fullName>
    </submittedName>
</protein>
<dbReference type="GeneID" id="37127088"/>
<keyword evidence="1" id="KW-1133">Transmembrane helix</keyword>
<feature type="transmembrane region" description="Helical" evidence="1">
    <location>
        <begin position="101"/>
        <end position="123"/>
    </location>
</feature>
<dbReference type="RefSeq" id="XP_025483512.1">
    <property type="nucleotide sequence ID" value="XM_025624632.1"/>
</dbReference>
<sequence length="212" mass="23673">MGSRGSASPKPTPIFEKMGATKPTIPSYSARAFVTEPLTYTLSWNLSFNVLSLLVQNAAEPITKGIKAELCGFQRICAYSAYNMILILPPAHREQVARMDVVILGFLLLLSVTSVLCLMYYLILLNTGKEKEGPVWHRAIDKRMLIAYHDLNRQASPEGRDLYLAMVETSLVNEAQCFICIVPSRSPCGTDRRRFDSVADLERGVSFFSRFG</sequence>
<dbReference type="EMBL" id="KZ821448">
    <property type="protein sequence ID" value="PYH38034.1"/>
    <property type="molecule type" value="Genomic_DNA"/>
</dbReference>
<reference evidence="2" key="1">
    <citation type="submission" date="2016-12" db="EMBL/GenBank/DDBJ databases">
        <title>The genomes of Aspergillus section Nigri reveals drivers in fungal speciation.</title>
        <authorList>
            <consortium name="DOE Joint Genome Institute"/>
            <person name="Vesth T.C."/>
            <person name="Nybo J."/>
            <person name="Theobald S."/>
            <person name="Brandl J."/>
            <person name="Frisvad J.C."/>
            <person name="Nielsen K.F."/>
            <person name="Lyhne E.K."/>
            <person name="Kogle M.E."/>
            <person name="Kuo A."/>
            <person name="Riley R."/>
            <person name="Clum A."/>
            <person name="Nolan M."/>
            <person name="Lipzen A."/>
            <person name="Salamov A."/>
            <person name="Henrissat B."/>
            <person name="Wiebenga A."/>
            <person name="De Vries R.P."/>
            <person name="Grigoriev I.V."/>
            <person name="Mortensen U.H."/>
            <person name="Andersen M.R."/>
            <person name="Baker S.E."/>
        </authorList>
    </citation>
    <scope>NUCLEOTIDE SEQUENCE [LARGE SCALE GENOMIC DNA]</scope>
    <source>
        <strain evidence="2">CBS 115656</strain>
    </source>
</reference>
<keyword evidence="3" id="KW-1185">Reference proteome</keyword>
<gene>
    <name evidence="2" type="ORF">BO87DRAFT_382933</name>
</gene>
<evidence type="ECO:0000313" key="2">
    <source>
        <dbReference type="EMBL" id="PYH38034.1"/>
    </source>
</evidence>
<dbReference type="AlphaFoldDB" id="A0A318YUP5"/>